<feature type="transmembrane region" description="Helical" evidence="8">
    <location>
        <begin position="408"/>
        <end position="426"/>
    </location>
</feature>
<evidence type="ECO:0000313" key="11">
    <source>
        <dbReference type="Proteomes" id="UP000887568"/>
    </source>
</evidence>
<dbReference type="PROSITE" id="PS50850">
    <property type="entry name" value="MFS"/>
    <property type="match status" value="1"/>
</dbReference>
<dbReference type="GO" id="GO:1990539">
    <property type="term" value="P:fructose import across plasma membrane"/>
    <property type="evidence" value="ECO:0007669"/>
    <property type="project" value="UniProtKB-ARBA"/>
</dbReference>
<feature type="transmembrane region" description="Helical" evidence="8">
    <location>
        <begin position="45"/>
        <end position="66"/>
    </location>
</feature>
<dbReference type="GeneID" id="119742959"/>
<dbReference type="Gene3D" id="1.20.1250.20">
    <property type="entry name" value="MFS general substrate transporter like domains"/>
    <property type="match status" value="1"/>
</dbReference>
<dbReference type="NCBIfam" id="TIGR00879">
    <property type="entry name" value="SP"/>
    <property type="match status" value="1"/>
</dbReference>
<evidence type="ECO:0000256" key="2">
    <source>
        <dbReference type="ARBA" id="ARBA00022448"/>
    </source>
</evidence>
<evidence type="ECO:0000256" key="6">
    <source>
        <dbReference type="ARBA" id="ARBA00023136"/>
    </source>
</evidence>
<dbReference type="OrthoDB" id="4540492at2759"/>
<feature type="transmembrane region" description="Helical" evidence="8">
    <location>
        <begin position="198"/>
        <end position="221"/>
    </location>
</feature>
<evidence type="ECO:0000256" key="8">
    <source>
        <dbReference type="SAM" id="Phobius"/>
    </source>
</evidence>
<comment type="subcellular location">
    <subcellularLocation>
        <location evidence="1">Cell membrane</location>
        <topology evidence="1">Multi-pass membrane protein</topology>
    </subcellularLocation>
</comment>
<protein>
    <recommendedName>
        <fullName evidence="9">Major facilitator superfamily (MFS) profile domain-containing protein</fullName>
    </recommendedName>
</protein>
<evidence type="ECO:0000256" key="1">
    <source>
        <dbReference type="ARBA" id="ARBA00004651"/>
    </source>
</evidence>
<dbReference type="FunFam" id="1.20.1250.20:FF:001511">
    <property type="entry name" value="Solute carrier family 2, facilitated glucose transporter member 5"/>
    <property type="match status" value="1"/>
</dbReference>
<dbReference type="GO" id="GO:0070837">
    <property type="term" value="P:dehydroascorbic acid transport"/>
    <property type="evidence" value="ECO:0007669"/>
    <property type="project" value="TreeGrafter"/>
</dbReference>
<feature type="transmembrane region" description="Helical" evidence="8">
    <location>
        <begin position="227"/>
        <end position="248"/>
    </location>
</feature>
<feature type="transmembrane region" description="Helical" evidence="8">
    <location>
        <begin position="163"/>
        <end position="186"/>
    </location>
</feature>
<evidence type="ECO:0000313" key="10">
    <source>
        <dbReference type="EnsemblMetazoa" id="XP_038075174.1"/>
    </source>
</evidence>
<keyword evidence="11" id="KW-1185">Reference proteome</keyword>
<dbReference type="PRINTS" id="PR00171">
    <property type="entry name" value="SUGRTRNSPORT"/>
</dbReference>
<evidence type="ECO:0000256" key="5">
    <source>
        <dbReference type="ARBA" id="ARBA00022989"/>
    </source>
</evidence>
<dbReference type="InterPro" id="IPR045263">
    <property type="entry name" value="GLUT"/>
</dbReference>
<comment type="similarity">
    <text evidence="7">Belongs to the major facilitator superfamily. Sugar transporter (TC 2.A.1.1) family.</text>
</comment>
<dbReference type="PANTHER" id="PTHR23503">
    <property type="entry name" value="SOLUTE CARRIER FAMILY 2"/>
    <property type="match status" value="1"/>
</dbReference>
<dbReference type="GO" id="GO:0005886">
    <property type="term" value="C:plasma membrane"/>
    <property type="evidence" value="ECO:0007669"/>
    <property type="project" value="UniProtKB-SubCell"/>
</dbReference>
<dbReference type="InterPro" id="IPR003663">
    <property type="entry name" value="Sugar/inositol_transpt"/>
</dbReference>
<reference evidence="10" key="1">
    <citation type="submission" date="2022-11" db="UniProtKB">
        <authorList>
            <consortium name="EnsemblMetazoa"/>
        </authorList>
    </citation>
    <scope>IDENTIFICATION</scope>
</reference>
<dbReference type="GO" id="GO:0005353">
    <property type="term" value="F:fructose transmembrane transporter activity"/>
    <property type="evidence" value="ECO:0007669"/>
    <property type="project" value="UniProtKB-ARBA"/>
</dbReference>
<dbReference type="InterPro" id="IPR020846">
    <property type="entry name" value="MFS_dom"/>
</dbReference>
<evidence type="ECO:0000256" key="3">
    <source>
        <dbReference type="ARBA" id="ARBA00022475"/>
    </source>
</evidence>
<dbReference type="Proteomes" id="UP000887568">
    <property type="component" value="Unplaced"/>
</dbReference>
<keyword evidence="2 7" id="KW-0813">Transport</keyword>
<dbReference type="RefSeq" id="XP_038075174.1">
    <property type="nucleotide sequence ID" value="XM_038219246.1"/>
</dbReference>
<dbReference type="PROSITE" id="PS00217">
    <property type="entry name" value="SUGAR_TRANSPORT_2"/>
    <property type="match status" value="1"/>
</dbReference>
<dbReference type="GO" id="GO:0055056">
    <property type="term" value="F:D-glucose transmembrane transporter activity"/>
    <property type="evidence" value="ECO:0007669"/>
    <property type="project" value="TreeGrafter"/>
</dbReference>
<feature type="transmembrane region" description="Helical" evidence="8">
    <location>
        <begin position="136"/>
        <end position="157"/>
    </location>
</feature>
<keyword evidence="5 8" id="KW-1133">Transmembrane helix</keyword>
<dbReference type="EnsemblMetazoa" id="XM_038219246.1">
    <property type="protein sequence ID" value="XP_038075174.1"/>
    <property type="gene ID" value="LOC119742959"/>
</dbReference>
<feature type="transmembrane region" description="Helical" evidence="8">
    <location>
        <begin position="447"/>
        <end position="470"/>
    </location>
</feature>
<feature type="domain" description="Major facilitator superfamily (MFS) profile" evidence="9">
    <location>
        <begin position="53"/>
        <end position="501"/>
    </location>
</feature>
<feature type="transmembrane region" description="Helical" evidence="8">
    <location>
        <begin position="381"/>
        <end position="402"/>
    </location>
</feature>
<feature type="transmembrane region" description="Helical" evidence="8">
    <location>
        <begin position="101"/>
        <end position="124"/>
    </location>
</feature>
<dbReference type="Pfam" id="PF00083">
    <property type="entry name" value="Sugar_tr"/>
    <property type="match status" value="1"/>
</dbReference>
<dbReference type="InterPro" id="IPR005829">
    <property type="entry name" value="Sugar_transporter_CS"/>
</dbReference>
<sequence>MIAIVSLKQPHYLFLSILLLDLHLIPKMGKFKYSSAGTSVKQGKATVWLGLSTFSVSVGSSLQFGYGTGVLTAPLGFGYINDFYNASNYQRREDYIDSGTMTWLIAFTTSLYCVGGAFGALLGGKLADILGRKGALLLNNIFSIAAALMFGFCGAEFANSFELVMLARIVIGFMVGCSITIVPLYLAEIAPVNLRGAIGTCHQLAITIGILLSQAFGLFVLNKPDQWPILLALTGVFSAIEILTLPFCPESPRWLLINKNKPEKCRAALIRLRGDDDVDDEITEMKEEAYKESSVQKVGMWAVVTARDPTWKMPLIISVVLHAAQQFSGINAVMFYATYIFKQTGMSDEEVSYATVGLGGVNVFMTIVAVFVVERIGRRKLLLFPFGIMAIATALLTVSLNLQSSFDWMRWLSLVFIFMYIINFAIGPGPIPFVIVPELWAQGPRPAAMSLSVQVNWWCNFIVGLSFPFIQEGIGAYTFLVFMGFLIVSTIFIFFFIPETRNRTFEDISSSFGKKKEVNQNEYELQDQR</sequence>
<evidence type="ECO:0000259" key="9">
    <source>
        <dbReference type="PROSITE" id="PS50850"/>
    </source>
</evidence>
<organism evidence="10 11">
    <name type="scientific">Patiria miniata</name>
    <name type="common">Bat star</name>
    <name type="synonym">Asterina miniata</name>
    <dbReference type="NCBI Taxonomy" id="46514"/>
    <lineage>
        <taxon>Eukaryota</taxon>
        <taxon>Metazoa</taxon>
        <taxon>Echinodermata</taxon>
        <taxon>Eleutherozoa</taxon>
        <taxon>Asterozoa</taxon>
        <taxon>Asteroidea</taxon>
        <taxon>Valvatacea</taxon>
        <taxon>Valvatida</taxon>
        <taxon>Asterinidae</taxon>
        <taxon>Patiria</taxon>
    </lineage>
</organism>
<feature type="transmembrane region" description="Helical" evidence="8">
    <location>
        <begin position="476"/>
        <end position="497"/>
    </location>
</feature>
<feature type="transmembrane region" description="Helical" evidence="8">
    <location>
        <begin position="315"/>
        <end position="341"/>
    </location>
</feature>
<keyword evidence="6 8" id="KW-0472">Membrane</keyword>
<evidence type="ECO:0000256" key="4">
    <source>
        <dbReference type="ARBA" id="ARBA00022692"/>
    </source>
</evidence>
<evidence type="ECO:0000256" key="7">
    <source>
        <dbReference type="RuleBase" id="RU003346"/>
    </source>
</evidence>
<accession>A0A914BGF2</accession>
<dbReference type="AlphaFoldDB" id="A0A914BGF2"/>
<feature type="transmembrane region" description="Helical" evidence="8">
    <location>
        <begin position="353"/>
        <end position="374"/>
    </location>
</feature>
<dbReference type="InterPro" id="IPR036259">
    <property type="entry name" value="MFS_trans_sf"/>
</dbReference>
<keyword evidence="3" id="KW-1003">Cell membrane</keyword>
<dbReference type="InterPro" id="IPR005828">
    <property type="entry name" value="MFS_sugar_transport-like"/>
</dbReference>
<dbReference type="GO" id="GO:0046323">
    <property type="term" value="P:D-glucose import"/>
    <property type="evidence" value="ECO:0007669"/>
    <property type="project" value="TreeGrafter"/>
</dbReference>
<keyword evidence="4 8" id="KW-0812">Transmembrane</keyword>
<dbReference type="SUPFAM" id="SSF103473">
    <property type="entry name" value="MFS general substrate transporter"/>
    <property type="match status" value="1"/>
</dbReference>
<proteinExistence type="inferred from homology"/>
<dbReference type="PANTHER" id="PTHR23503:SF8">
    <property type="entry name" value="FACILITATED GLUCOSE TRANSPORTER PROTEIN 1"/>
    <property type="match status" value="1"/>
</dbReference>
<name>A0A914BGF2_PATMI</name>